<feature type="transmembrane region" description="Helical" evidence="1">
    <location>
        <begin position="35"/>
        <end position="63"/>
    </location>
</feature>
<protein>
    <submittedName>
        <fullName evidence="2">Uncharacterized protein</fullName>
    </submittedName>
</protein>
<dbReference type="Proteomes" id="UP000616724">
    <property type="component" value="Unassembled WGS sequence"/>
</dbReference>
<accession>A0A8J3RTY7</accession>
<reference evidence="2 3" key="1">
    <citation type="submission" date="2021-01" db="EMBL/GenBank/DDBJ databases">
        <title>Whole genome shotgun sequence of Planobispora longispora NBRC 13918.</title>
        <authorList>
            <person name="Komaki H."/>
            <person name="Tamura T."/>
        </authorList>
    </citation>
    <scope>NUCLEOTIDE SEQUENCE [LARGE SCALE GENOMIC DNA]</scope>
    <source>
        <strain evidence="2 3">NBRC 13918</strain>
    </source>
</reference>
<proteinExistence type="predicted"/>
<keyword evidence="3" id="KW-1185">Reference proteome</keyword>
<evidence type="ECO:0000313" key="3">
    <source>
        <dbReference type="Proteomes" id="UP000616724"/>
    </source>
</evidence>
<evidence type="ECO:0000256" key="1">
    <source>
        <dbReference type="SAM" id="Phobius"/>
    </source>
</evidence>
<keyword evidence="1" id="KW-0472">Membrane</keyword>
<comment type="caution">
    <text evidence="2">The sequence shown here is derived from an EMBL/GenBank/DDBJ whole genome shotgun (WGS) entry which is preliminary data.</text>
</comment>
<organism evidence="2 3">
    <name type="scientific">Planobispora longispora</name>
    <dbReference type="NCBI Taxonomy" id="28887"/>
    <lineage>
        <taxon>Bacteria</taxon>
        <taxon>Bacillati</taxon>
        <taxon>Actinomycetota</taxon>
        <taxon>Actinomycetes</taxon>
        <taxon>Streptosporangiales</taxon>
        <taxon>Streptosporangiaceae</taxon>
        <taxon>Planobispora</taxon>
    </lineage>
</organism>
<dbReference type="AlphaFoldDB" id="A0A8J3RTY7"/>
<evidence type="ECO:0000313" key="2">
    <source>
        <dbReference type="EMBL" id="GIH81098.1"/>
    </source>
</evidence>
<name>A0A8J3RTY7_9ACTN</name>
<sequence length="132" mass="13827">MRVVPVLPVPVSFVSAVLVVAAVLVLSAVPRVVVLPVIVVLPLVPPVAGVCPVPRVLGALYRFRHGGRLLRRSELTCPRYTPWGYEANELSEGGVIRESAIGGTSVRGGGMPDRPCRGAGGGRIRPVCAAWG</sequence>
<keyword evidence="1" id="KW-1133">Transmembrane helix</keyword>
<feature type="transmembrane region" description="Helical" evidence="1">
    <location>
        <begin position="7"/>
        <end position="29"/>
    </location>
</feature>
<gene>
    <name evidence="2" type="ORF">Plo01_75270</name>
</gene>
<dbReference type="EMBL" id="BOOH01000068">
    <property type="protein sequence ID" value="GIH81098.1"/>
    <property type="molecule type" value="Genomic_DNA"/>
</dbReference>
<keyword evidence="1" id="KW-0812">Transmembrane</keyword>